<proteinExistence type="predicted"/>
<feature type="domain" description="S-locus receptor kinase C-terminal" evidence="1">
    <location>
        <begin position="67"/>
        <end position="107"/>
    </location>
</feature>
<dbReference type="InterPro" id="IPR021820">
    <property type="entry name" value="S-locus_recpt_kinase_C"/>
</dbReference>
<dbReference type="Proteomes" id="UP000834106">
    <property type="component" value="Chromosome 2"/>
</dbReference>
<dbReference type="Pfam" id="PF11883">
    <property type="entry name" value="DUF3403"/>
    <property type="match status" value="1"/>
</dbReference>
<keyword evidence="3" id="KW-1185">Reference proteome</keyword>
<evidence type="ECO:0000313" key="3">
    <source>
        <dbReference type="Proteomes" id="UP000834106"/>
    </source>
</evidence>
<evidence type="ECO:0000259" key="1">
    <source>
        <dbReference type="Pfam" id="PF11883"/>
    </source>
</evidence>
<protein>
    <recommendedName>
        <fullName evidence="1">S-locus receptor kinase C-terminal domain-containing protein</fullName>
    </recommendedName>
</protein>
<name>A0AAD2DK34_9LAMI</name>
<sequence length="107" mass="11892">MSSIQLQWDEAWTLHKEERSLELVDASLRETANPSEVLRLIHVGLLCVQQRPHDRPSMTSVVAMLGNDAVLPQPNQPGFFIERNVPVGKSITSCSSNGITITQLEAR</sequence>
<reference evidence="2" key="1">
    <citation type="submission" date="2023-05" db="EMBL/GenBank/DDBJ databases">
        <authorList>
            <person name="Huff M."/>
        </authorList>
    </citation>
    <scope>NUCLEOTIDE SEQUENCE</scope>
</reference>
<organism evidence="2 3">
    <name type="scientific">Fraxinus pennsylvanica</name>
    <dbReference type="NCBI Taxonomy" id="56036"/>
    <lineage>
        <taxon>Eukaryota</taxon>
        <taxon>Viridiplantae</taxon>
        <taxon>Streptophyta</taxon>
        <taxon>Embryophyta</taxon>
        <taxon>Tracheophyta</taxon>
        <taxon>Spermatophyta</taxon>
        <taxon>Magnoliopsida</taxon>
        <taxon>eudicotyledons</taxon>
        <taxon>Gunneridae</taxon>
        <taxon>Pentapetalae</taxon>
        <taxon>asterids</taxon>
        <taxon>lamiids</taxon>
        <taxon>Lamiales</taxon>
        <taxon>Oleaceae</taxon>
        <taxon>Oleeae</taxon>
        <taxon>Fraxinus</taxon>
    </lineage>
</organism>
<dbReference type="InterPro" id="IPR011009">
    <property type="entry name" value="Kinase-like_dom_sf"/>
</dbReference>
<dbReference type="GO" id="GO:0004674">
    <property type="term" value="F:protein serine/threonine kinase activity"/>
    <property type="evidence" value="ECO:0007669"/>
    <property type="project" value="InterPro"/>
</dbReference>
<gene>
    <name evidence="2" type="ORF">FPE_LOCUS4339</name>
</gene>
<dbReference type="Gene3D" id="1.10.510.10">
    <property type="entry name" value="Transferase(Phosphotransferase) domain 1"/>
    <property type="match status" value="1"/>
</dbReference>
<dbReference type="PANTHER" id="PTHR27006:SF587">
    <property type="entry name" value="RECEPTOR-LIKE SERINE_THREONINE-PROTEIN KINASE"/>
    <property type="match status" value="1"/>
</dbReference>
<dbReference type="EMBL" id="OU503037">
    <property type="protein sequence ID" value="CAI9756909.1"/>
    <property type="molecule type" value="Genomic_DNA"/>
</dbReference>
<dbReference type="SUPFAM" id="SSF56112">
    <property type="entry name" value="Protein kinase-like (PK-like)"/>
    <property type="match status" value="1"/>
</dbReference>
<accession>A0AAD2DK34</accession>
<evidence type="ECO:0000313" key="2">
    <source>
        <dbReference type="EMBL" id="CAI9756909.1"/>
    </source>
</evidence>
<dbReference type="AlphaFoldDB" id="A0AAD2DK34"/>
<dbReference type="PANTHER" id="PTHR27006">
    <property type="entry name" value="PROMASTIGOTE SURFACE ANTIGEN PROTEIN PSA"/>
    <property type="match status" value="1"/>
</dbReference>